<keyword evidence="5" id="KW-1185">Reference proteome</keyword>
<evidence type="ECO:0000256" key="2">
    <source>
        <dbReference type="ARBA" id="ARBA00022737"/>
    </source>
</evidence>
<dbReference type="OrthoDB" id="9810181at2"/>
<keyword evidence="3" id="KW-0732">Signal</keyword>
<sequence>MRPSSLLAVFSFLGCLLAMNHPSLGQEQQMAGTIWTQLPALPDREGFAGSFAGVSNGALVVAGGANFPERRPWEGGAKIWYDTAFVLDAPNGTWRTGMRLPRPLGYGVSVSTEKGIVCAGGSDSTQHSADVFLLTWQAGELHSQPLPSLPRPCALMCGVMAGGKLYIAGGLARPDAVETLHTFWRLDLSQPKPVWEELEPWPGPARMLATAGAIGDDVYLFSGADLKAGVDGKPERIWLKDAYRYRPGSGWQKLADLPRVAVAAPSPAVLREPSTLAIIGGDDGSQLGVDPLSHVGFPRKVQLYDTVHDRWSLGEEVPFSLVTTPSVQWQDHTVIPGGEAKPAIRSPQVWWNGP</sequence>
<dbReference type="Pfam" id="PF24996">
    <property type="entry name" value="NANM"/>
    <property type="match status" value="1"/>
</dbReference>
<gene>
    <name evidence="4" type="ORF">SAMN05421753_111145</name>
</gene>
<organism evidence="4 5">
    <name type="scientific">Planctomicrobium piriforme</name>
    <dbReference type="NCBI Taxonomy" id="1576369"/>
    <lineage>
        <taxon>Bacteria</taxon>
        <taxon>Pseudomonadati</taxon>
        <taxon>Planctomycetota</taxon>
        <taxon>Planctomycetia</taxon>
        <taxon>Planctomycetales</taxon>
        <taxon>Planctomycetaceae</taxon>
        <taxon>Planctomicrobium</taxon>
    </lineage>
</organism>
<name>A0A1I3K7Q9_9PLAN</name>
<proteinExistence type="predicted"/>
<dbReference type="PANTHER" id="PTHR24412">
    <property type="entry name" value="KELCH PROTEIN"/>
    <property type="match status" value="1"/>
</dbReference>
<keyword evidence="1" id="KW-0880">Kelch repeat</keyword>
<accession>A0A1I3K7Q9</accession>
<feature type="chain" id="PRO_5011767630" evidence="3">
    <location>
        <begin position="26"/>
        <end position="354"/>
    </location>
</feature>
<evidence type="ECO:0000256" key="1">
    <source>
        <dbReference type="ARBA" id="ARBA00022441"/>
    </source>
</evidence>
<protein>
    <submittedName>
        <fullName evidence="4">Galactose oxidase, central domain</fullName>
    </submittedName>
</protein>
<dbReference type="InterPro" id="IPR056734">
    <property type="entry name" value="NANM"/>
</dbReference>
<dbReference type="InterPro" id="IPR015915">
    <property type="entry name" value="Kelch-typ_b-propeller"/>
</dbReference>
<keyword evidence="2" id="KW-0677">Repeat</keyword>
<dbReference type="Gene3D" id="2.120.10.80">
    <property type="entry name" value="Kelch-type beta propeller"/>
    <property type="match status" value="1"/>
</dbReference>
<dbReference type="Proteomes" id="UP000199518">
    <property type="component" value="Unassembled WGS sequence"/>
</dbReference>
<dbReference type="STRING" id="1576369.SAMN05421753_111145"/>
<dbReference type="PROSITE" id="PS51257">
    <property type="entry name" value="PROKAR_LIPOPROTEIN"/>
    <property type="match status" value="1"/>
</dbReference>
<evidence type="ECO:0000313" key="4">
    <source>
        <dbReference type="EMBL" id="SFI68552.1"/>
    </source>
</evidence>
<evidence type="ECO:0000313" key="5">
    <source>
        <dbReference type="Proteomes" id="UP000199518"/>
    </source>
</evidence>
<dbReference type="PANTHER" id="PTHR24412:SF489">
    <property type="entry name" value="RING FINGER DOMAIN AND KELCH REPEAT-CONTAINING PROTEIN DDB_G0271372"/>
    <property type="match status" value="1"/>
</dbReference>
<reference evidence="5" key="1">
    <citation type="submission" date="2016-10" db="EMBL/GenBank/DDBJ databases">
        <authorList>
            <person name="Varghese N."/>
            <person name="Submissions S."/>
        </authorList>
    </citation>
    <scope>NUCLEOTIDE SEQUENCE [LARGE SCALE GENOMIC DNA]</scope>
    <source>
        <strain evidence="5">DSM 26348</strain>
    </source>
</reference>
<feature type="signal peptide" evidence="3">
    <location>
        <begin position="1"/>
        <end position="25"/>
    </location>
</feature>
<evidence type="ECO:0000256" key="3">
    <source>
        <dbReference type="SAM" id="SignalP"/>
    </source>
</evidence>
<dbReference type="EMBL" id="FOQD01000011">
    <property type="protein sequence ID" value="SFI68552.1"/>
    <property type="molecule type" value="Genomic_DNA"/>
</dbReference>
<dbReference type="AlphaFoldDB" id="A0A1I3K7Q9"/>
<dbReference type="SUPFAM" id="SSF117281">
    <property type="entry name" value="Kelch motif"/>
    <property type="match status" value="1"/>
</dbReference>